<dbReference type="InterPro" id="IPR011991">
    <property type="entry name" value="ArsR-like_HTH"/>
</dbReference>
<dbReference type="Gene3D" id="1.10.10.10">
    <property type="entry name" value="Winged helix-like DNA-binding domain superfamily/Winged helix DNA-binding domain"/>
    <property type="match status" value="1"/>
</dbReference>
<accession>A0ABS2MTA9</accession>
<dbReference type="Pfam" id="PF01022">
    <property type="entry name" value="HTH_5"/>
    <property type="match status" value="1"/>
</dbReference>
<keyword evidence="3" id="KW-0804">Transcription</keyword>
<keyword evidence="6" id="KW-1185">Reference proteome</keyword>
<name>A0ABS2MTA9_9FIRM</name>
<keyword evidence="2" id="KW-0238">DNA-binding</keyword>
<comment type="caution">
    <text evidence="5">The sequence shown here is derived from an EMBL/GenBank/DDBJ whole genome shotgun (WGS) entry which is preliminary data.</text>
</comment>
<dbReference type="PRINTS" id="PR00778">
    <property type="entry name" value="HTHARSR"/>
</dbReference>
<dbReference type="SUPFAM" id="SSF46785">
    <property type="entry name" value="Winged helix' DNA-binding domain"/>
    <property type="match status" value="1"/>
</dbReference>
<protein>
    <submittedName>
        <fullName evidence="5">ArsR family transcriptional regulator</fullName>
    </submittedName>
</protein>
<reference evidence="5 6" key="1">
    <citation type="submission" date="2021-01" db="EMBL/GenBank/DDBJ databases">
        <title>Genomic Encyclopedia of Type Strains, Phase IV (KMG-IV): sequencing the most valuable type-strain genomes for metagenomic binning, comparative biology and taxonomic classification.</title>
        <authorList>
            <person name="Goeker M."/>
        </authorList>
    </citation>
    <scope>NUCLEOTIDE SEQUENCE [LARGE SCALE GENOMIC DNA]</scope>
    <source>
        <strain evidence="5 6">DSM 24436</strain>
    </source>
</reference>
<dbReference type="InterPro" id="IPR036390">
    <property type="entry name" value="WH_DNA-bd_sf"/>
</dbReference>
<dbReference type="SMART" id="SM00418">
    <property type="entry name" value="HTH_ARSR"/>
    <property type="match status" value="1"/>
</dbReference>
<dbReference type="NCBIfam" id="NF033788">
    <property type="entry name" value="HTH_metalloreg"/>
    <property type="match status" value="1"/>
</dbReference>
<dbReference type="PANTHER" id="PTHR33154:SF18">
    <property type="entry name" value="ARSENICAL RESISTANCE OPERON REPRESSOR"/>
    <property type="match status" value="1"/>
</dbReference>
<dbReference type="InterPro" id="IPR036388">
    <property type="entry name" value="WH-like_DNA-bd_sf"/>
</dbReference>
<evidence type="ECO:0000256" key="1">
    <source>
        <dbReference type="ARBA" id="ARBA00023015"/>
    </source>
</evidence>
<evidence type="ECO:0000256" key="2">
    <source>
        <dbReference type="ARBA" id="ARBA00023125"/>
    </source>
</evidence>
<dbReference type="InterPro" id="IPR051081">
    <property type="entry name" value="HTH_MetalResp_TranReg"/>
</dbReference>
<dbReference type="PROSITE" id="PS50987">
    <property type="entry name" value="HTH_ARSR_2"/>
    <property type="match status" value="1"/>
</dbReference>
<gene>
    <name evidence="5" type="ORF">JOC49_002237</name>
</gene>
<dbReference type="EMBL" id="JAFBDT010000026">
    <property type="protein sequence ID" value="MBM7562676.1"/>
    <property type="molecule type" value="Genomic_DNA"/>
</dbReference>
<proteinExistence type="predicted"/>
<dbReference type="CDD" id="cd00090">
    <property type="entry name" value="HTH_ARSR"/>
    <property type="match status" value="1"/>
</dbReference>
<dbReference type="Proteomes" id="UP000767854">
    <property type="component" value="Unassembled WGS sequence"/>
</dbReference>
<dbReference type="RefSeq" id="WP_204665103.1">
    <property type="nucleotide sequence ID" value="NZ_JAFBDT010000026.1"/>
</dbReference>
<evidence type="ECO:0000313" key="6">
    <source>
        <dbReference type="Proteomes" id="UP000767854"/>
    </source>
</evidence>
<evidence type="ECO:0000313" key="5">
    <source>
        <dbReference type="EMBL" id="MBM7562676.1"/>
    </source>
</evidence>
<dbReference type="PANTHER" id="PTHR33154">
    <property type="entry name" value="TRANSCRIPTIONAL REGULATOR, ARSR FAMILY"/>
    <property type="match status" value="1"/>
</dbReference>
<feature type="domain" description="HTH arsR-type" evidence="4">
    <location>
        <begin position="1"/>
        <end position="92"/>
    </location>
</feature>
<keyword evidence="1" id="KW-0805">Transcription regulation</keyword>
<evidence type="ECO:0000259" key="4">
    <source>
        <dbReference type="PROSITE" id="PS50987"/>
    </source>
</evidence>
<evidence type="ECO:0000256" key="3">
    <source>
        <dbReference type="ARBA" id="ARBA00023163"/>
    </source>
</evidence>
<dbReference type="InterPro" id="IPR001845">
    <property type="entry name" value="HTH_ArsR_DNA-bd_dom"/>
</dbReference>
<organism evidence="5 6">
    <name type="scientific">Fusibacter tunisiensis</name>
    <dbReference type="NCBI Taxonomy" id="1008308"/>
    <lineage>
        <taxon>Bacteria</taxon>
        <taxon>Bacillati</taxon>
        <taxon>Bacillota</taxon>
        <taxon>Clostridia</taxon>
        <taxon>Eubacteriales</taxon>
        <taxon>Eubacteriales Family XII. Incertae Sedis</taxon>
        <taxon>Fusibacter</taxon>
    </lineage>
</organism>
<sequence>MTDLTSIFKLLSDETRLRMLLLLFQEDLCVCELAGIIGSPQPRISKNLSKLRDMMLVTDARKEKYVFYHLKTENEILMRTLQSILDDIDQFPVLAKDSAMLDQRDQYMSICQINA</sequence>